<keyword evidence="6" id="KW-0057">Aromatic amino acid biosynthesis</keyword>
<comment type="pathway">
    <text evidence="1">Metabolic intermediate biosynthesis; chorismate biosynthesis; chorismate from D-erythrose 4-phosphate and phosphoenolpyruvate: step 6/7.</text>
</comment>
<dbReference type="AlphaFoldDB" id="A0A3B1D965"/>
<dbReference type="PROSITE" id="PS00104">
    <property type="entry name" value="EPSP_SYNTHASE_1"/>
    <property type="match status" value="1"/>
</dbReference>
<dbReference type="Pfam" id="PF00275">
    <property type="entry name" value="EPSP_synthase"/>
    <property type="match status" value="1"/>
</dbReference>
<dbReference type="CDD" id="cd01556">
    <property type="entry name" value="EPSP_synthase"/>
    <property type="match status" value="1"/>
</dbReference>
<dbReference type="HAMAP" id="MF_00210">
    <property type="entry name" value="EPSP_synth"/>
    <property type="match status" value="1"/>
</dbReference>
<dbReference type="EMBL" id="UOGB01000322">
    <property type="protein sequence ID" value="VAX25227.1"/>
    <property type="molecule type" value="Genomic_DNA"/>
</dbReference>
<evidence type="ECO:0000313" key="9">
    <source>
        <dbReference type="EMBL" id="VAX25227.1"/>
    </source>
</evidence>
<dbReference type="PANTHER" id="PTHR21090">
    <property type="entry name" value="AROM/DEHYDROQUINATE SYNTHASE"/>
    <property type="match status" value="1"/>
</dbReference>
<dbReference type="InterPro" id="IPR023193">
    <property type="entry name" value="EPSP_synthase_CS"/>
</dbReference>
<dbReference type="InterPro" id="IPR006264">
    <property type="entry name" value="EPSP_synthase"/>
</dbReference>
<dbReference type="PANTHER" id="PTHR21090:SF5">
    <property type="entry name" value="PENTAFUNCTIONAL AROM POLYPEPTIDE"/>
    <property type="match status" value="1"/>
</dbReference>
<dbReference type="Gene3D" id="3.65.10.10">
    <property type="entry name" value="Enolpyruvate transferase domain"/>
    <property type="match status" value="2"/>
</dbReference>
<dbReference type="InterPro" id="IPR013792">
    <property type="entry name" value="RNA3'P_cycl/enolpyr_Trfase_a/b"/>
</dbReference>
<evidence type="ECO:0000256" key="2">
    <source>
        <dbReference type="ARBA" id="ARBA00009948"/>
    </source>
</evidence>
<dbReference type="UniPathway" id="UPA00053">
    <property type="reaction ID" value="UER00089"/>
</dbReference>
<organism evidence="9">
    <name type="scientific">hydrothermal vent metagenome</name>
    <dbReference type="NCBI Taxonomy" id="652676"/>
    <lineage>
        <taxon>unclassified sequences</taxon>
        <taxon>metagenomes</taxon>
        <taxon>ecological metagenomes</taxon>
    </lineage>
</organism>
<dbReference type="PIRSF" id="PIRSF000505">
    <property type="entry name" value="EPSPS"/>
    <property type="match status" value="1"/>
</dbReference>
<keyword evidence="4" id="KW-0028">Amino-acid biosynthesis</keyword>
<sequence length="421" mass="44145">MNFVIKPGPVKGKVAVPASKSHTIRSVFFASLADGVSTILNPLDSTDSQSALSAVTLMGAQVDMFEGKWTIAGSGGRVCAPPSLVDVGNSGTTARFALSMASLGFAPITITGDEQTRARPMSPLIEALANLGARTKSNNGGLPATIEGPINGGETFVDGATSQYLSSLLIHTPLAPKDSVLSLNSLNEKPYVDMTLKWLRDLGIDYRREGYSKFFIRGGQRYRPFEKSIPADFSSATFFACLGAIPGNEVTLTGLDMDDTQGDKAVFDYLDRLGANVSFNNQSVTVSGNKLKGADLDLNATPDALPALAALASIAEGTTVLGNTPQARLKETDRIAVMAKELGKMGIVCEEKPDALIIHGGKPKGAMLSGHGDHRVVMSLAIAASVSSGQSKIDTAEAVAITFPNFAKLFADCGGSIKEEK</sequence>
<dbReference type="GO" id="GO:0003866">
    <property type="term" value="F:3-phosphoshikimate 1-carboxyvinyltransferase activity"/>
    <property type="evidence" value="ECO:0007669"/>
    <property type="project" value="UniProtKB-EC"/>
</dbReference>
<keyword evidence="5 9" id="KW-0808">Transferase</keyword>
<evidence type="ECO:0000256" key="3">
    <source>
        <dbReference type="ARBA" id="ARBA00012450"/>
    </source>
</evidence>
<reference evidence="9" key="1">
    <citation type="submission" date="2018-06" db="EMBL/GenBank/DDBJ databases">
        <authorList>
            <person name="Zhirakovskaya E."/>
        </authorList>
    </citation>
    <scope>NUCLEOTIDE SEQUENCE</scope>
</reference>
<dbReference type="GO" id="GO:0008652">
    <property type="term" value="P:amino acid biosynthetic process"/>
    <property type="evidence" value="ECO:0007669"/>
    <property type="project" value="UniProtKB-KW"/>
</dbReference>
<comment type="similarity">
    <text evidence="2">Belongs to the EPSP synthase family.</text>
</comment>
<dbReference type="PROSITE" id="PS00885">
    <property type="entry name" value="EPSP_SYNTHASE_2"/>
    <property type="match status" value="1"/>
</dbReference>
<evidence type="ECO:0000256" key="1">
    <source>
        <dbReference type="ARBA" id="ARBA00004811"/>
    </source>
</evidence>
<name>A0A3B1D965_9ZZZZ</name>
<proteinExistence type="inferred from homology"/>
<dbReference type="InterPro" id="IPR001986">
    <property type="entry name" value="Enolpyruvate_Tfrase_dom"/>
</dbReference>
<gene>
    <name evidence="9" type="ORF">MNBD_NITROSPINAE03-1654</name>
</gene>
<dbReference type="InterPro" id="IPR036968">
    <property type="entry name" value="Enolpyruvate_Tfrase_sf"/>
</dbReference>
<evidence type="ECO:0000256" key="7">
    <source>
        <dbReference type="ARBA" id="ARBA00044633"/>
    </source>
</evidence>
<dbReference type="NCBIfam" id="TIGR01356">
    <property type="entry name" value="aroA"/>
    <property type="match status" value="1"/>
</dbReference>
<evidence type="ECO:0000256" key="4">
    <source>
        <dbReference type="ARBA" id="ARBA00022605"/>
    </source>
</evidence>
<protein>
    <recommendedName>
        <fullName evidence="3">3-phosphoshikimate 1-carboxyvinyltransferase</fullName>
        <ecNumber evidence="3">2.5.1.19</ecNumber>
    </recommendedName>
</protein>
<evidence type="ECO:0000256" key="6">
    <source>
        <dbReference type="ARBA" id="ARBA00023141"/>
    </source>
</evidence>
<accession>A0A3B1D965</accession>
<dbReference type="EC" id="2.5.1.19" evidence="3"/>
<evidence type="ECO:0000256" key="5">
    <source>
        <dbReference type="ARBA" id="ARBA00022679"/>
    </source>
</evidence>
<dbReference type="GO" id="GO:0009073">
    <property type="term" value="P:aromatic amino acid family biosynthetic process"/>
    <property type="evidence" value="ECO:0007669"/>
    <property type="project" value="UniProtKB-KW"/>
</dbReference>
<comment type="catalytic activity">
    <reaction evidence="7">
        <text>3-phosphoshikimate + phosphoenolpyruvate = 5-O-(1-carboxyvinyl)-3-phosphoshikimate + phosphate</text>
        <dbReference type="Rhea" id="RHEA:21256"/>
        <dbReference type="ChEBI" id="CHEBI:43474"/>
        <dbReference type="ChEBI" id="CHEBI:57701"/>
        <dbReference type="ChEBI" id="CHEBI:58702"/>
        <dbReference type="ChEBI" id="CHEBI:145989"/>
        <dbReference type="EC" id="2.5.1.19"/>
    </reaction>
    <physiologicalReaction direction="left-to-right" evidence="7">
        <dbReference type="Rhea" id="RHEA:21257"/>
    </physiologicalReaction>
</comment>
<dbReference type="SUPFAM" id="SSF55205">
    <property type="entry name" value="EPT/RTPC-like"/>
    <property type="match status" value="1"/>
</dbReference>
<evidence type="ECO:0000259" key="8">
    <source>
        <dbReference type="Pfam" id="PF00275"/>
    </source>
</evidence>
<dbReference type="GO" id="GO:0009423">
    <property type="term" value="P:chorismate biosynthetic process"/>
    <property type="evidence" value="ECO:0007669"/>
    <property type="project" value="UniProtKB-UniPathway"/>
</dbReference>
<feature type="domain" description="Enolpyruvate transferase" evidence="8">
    <location>
        <begin position="6"/>
        <end position="407"/>
    </location>
</feature>